<dbReference type="Pfam" id="PF04138">
    <property type="entry name" value="GtrA_DPMS_TM"/>
    <property type="match status" value="1"/>
</dbReference>
<dbReference type="Pfam" id="PF00535">
    <property type="entry name" value="Glycos_transf_2"/>
    <property type="match status" value="1"/>
</dbReference>
<evidence type="ECO:0000256" key="7">
    <source>
        <dbReference type="ARBA" id="ARBA00022679"/>
    </source>
</evidence>
<evidence type="ECO:0000256" key="3">
    <source>
        <dbReference type="ARBA" id="ARBA00004922"/>
    </source>
</evidence>
<dbReference type="GO" id="GO:0016020">
    <property type="term" value="C:membrane"/>
    <property type="evidence" value="ECO:0007669"/>
    <property type="project" value="UniProtKB-SubCell"/>
</dbReference>
<evidence type="ECO:0000256" key="9">
    <source>
        <dbReference type="ARBA" id="ARBA00022824"/>
    </source>
</evidence>
<comment type="similarity">
    <text evidence="4">Belongs to the glycosyltransferase 2 family.</text>
</comment>
<keyword evidence="6" id="KW-0328">Glycosyltransferase</keyword>
<evidence type="ECO:0000256" key="4">
    <source>
        <dbReference type="ARBA" id="ARBA00006739"/>
    </source>
</evidence>
<keyword evidence="18" id="KW-1185">Reference proteome</keyword>
<dbReference type="GO" id="GO:0006487">
    <property type="term" value="P:protein N-linked glycosylation"/>
    <property type="evidence" value="ECO:0007669"/>
    <property type="project" value="TreeGrafter"/>
</dbReference>
<proteinExistence type="inferred from homology"/>
<feature type="transmembrane region" description="Helical" evidence="14">
    <location>
        <begin position="350"/>
        <end position="374"/>
    </location>
</feature>
<dbReference type="Proteomes" id="UP000575985">
    <property type="component" value="Unassembled WGS sequence"/>
</dbReference>
<comment type="caution">
    <text evidence="17">The sequence shown here is derived from an EMBL/GenBank/DDBJ whole genome shotgun (WGS) entry which is preliminary data.</text>
</comment>
<dbReference type="InterPro" id="IPR001173">
    <property type="entry name" value="Glyco_trans_2-like"/>
</dbReference>
<dbReference type="InterPro" id="IPR035518">
    <property type="entry name" value="DPG_synthase"/>
</dbReference>
<feature type="transmembrane region" description="Helical" evidence="14">
    <location>
        <begin position="311"/>
        <end position="329"/>
    </location>
</feature>
<comment type="catalytic activity">
    <reaction evidence="13">
        <text>a di-trans,poly-cis-dolichyl phosphate + UDP-alpha-D-glucose = a di-trans,poly-cis-dolichyl beta-D-glucosyl phosphate + UDP</text>
        <dbReference type="Rhea" id="RHEA:15401"/>
        <dbReference type="Rhea" id="RHEA-COMP:19498"/>
        <dbReference type="Rhea" id="RHEA-COMP:19502"/>
        <dbReference type="ChEBI" id="CHEBI:57525"/>
        <dbReference type="ChEBI" id="CHEBI:57683"/>
        <dbReference type="ChEBI" id="CHEBI:58223"/>
        <dbReference type="ChEBI" id="CHEBI:58885"/>
        <dbReference type="EC" id="2.4.1.117"/>
    </reaction>
    <physiologicalReaction direction="left-to-right" evidence="13">
        <dbReference type="Rhea" id="RHEA:15402"/>
    </physiologicalReaction>
</comment>
<dbReference type="GO" id="GO:0004581">
    <property type="term" value="F:dolichyl-phosphate beta-glucosyltransferase activity"/>
    <property type="evidence" value="ECO:0007669"/>
    <property type="project" value="UniProtKB-EC"/>
</dbReference>
<keyword evidence="7" id="KW-0808">Transferase</keyword>
<dbReference type="Gene3D" id="3.90.550.10">
    <property type="entry name" value="Spore Coat Polysaccharide Biosynthesis Protein SpsA, Chain A"/>
    <property type="match status" value="1"/>
</dbReference>
<reference evidence="17 18" key="1">
    <citation type="submission" date="2020-07" db="EMBL/GenBank/DDBJ databases">
        <title>Sequencing the genomes of 1000 actinobacteria strains.</title>
        <authorList>
            <person name="Klenk H.-P."/>
        </authorList>
    </citation>
    <scope>NUCLEOTIDE SEQUENCE [LARGE SCALE GENOMIC DNA]</scope>
    <source>
        <strain evidence="17 18">DSM 45927</strain>
    </source>
</reference>
<keyword evidence="12 14" id="KW-0472">Membrane</keyword>
<evidence type="ECO:0000256" key="11">
    <source>
        <dbReference type="ARBA" id="ARBA00022989"/>
    </source>
</evidence>
<evidence type="ECO:0000256" key="13">
    <source>
        <dbReference type="ARBA" id="ARBA00045097"/>
    </source>
</evidence>
<comment type="subcellular location">
    <subcellularLocation>
        <location evidence="2">Endoplasmic reticulum membrane</location>
        <topology evidence="2">Single-pass membrane protein</topology>
    </subcellularLocation>
    <subcellularLocation>
        <location evidence="1">Membrane</location>
        <topology evidence="1">Multi-pass membrane protein</topology>
    </subcellularLocation>
</comment>
<evidence type="ECO:0000256" key="6">
    <source>
        <dbReference type="ARBA" id="ARBA00022676"/>
    </source>
</evidence>
<dbReference type="InterPro" id="IPR007267">
    <property type="entry name" value="GtrA_DPMS_TM"/>
</dbReference>
<dbReference type="CDD" id="cd04188">
    <property type="entry name" value="DPG_synthase"/>
    <property type="match status" value="1"/>
</dbReference>
<evidence type="ECO:0000256" key="2">
    <source>
        <dbReference type="ARBA" id="ARBA00004389"/>
    </source>
</evidence>
<evidence type="ECO:0000313" key="18">
    <source>
        <dbReference type="Proteomes" id="UP000575985"/>
    </source>
</evidence>
<keyword evidence="9" id="KW-0256">Endoplasmic reticulum</keyword>
<dbReference type="RefSeq" id="WP_179768416.1">
    <property type="nucleotide sequence ID" value="NZ_JACCFO010000001.1"/>
</dbReference>
<dbReference type="SUPFAM" id="SSF53448">
    <property type="entry name" value="Nucleotide-diphospho-sugar transferases"/>
    <property type="match status" value="1"/>
</dbReference>
<evidence type="ECO:0000256" key="10">
    <source>
        <dbReference type="ARBA" id="ARBA00022968"/>
    </source>
</evidence>
<organism evidence="17 18">
    <name type="scientific">Streptomonospora nanhaiensis</name>
    <dbReference type="NCBI Taxonomy" id="1323731"/>
    <lineage>
        <taxon>Bacteria</taxon>
        <taxon>Bacillati</taxon>
        <taxon>Actinomycetota</taxon>
        <taxon>Actinomycetes</taxon>
        <taxon>Streptosporangiales</taxon>
        <taxon>Nocardiopsidaceae</taxon>
        <taxon>Streptomonospora</taxon>
    </lineage>
</organism>
<gene>
    <name evidence="17" type="ORF">HNR12_003390</name>
</gene>
<evidence type="ECO:0000256" key="12">
    <source>
        <dbReference type="ARBA" id="ARBA00023136"/>
    </source>
</evidence>
<evidence type="ECO:0000256" key="14">
    <source>
        <dbReference type="SAM" id="Phobius"/>
    </source>
</evidence>
<dbReference type="AlphaFoldDB" id="A0A853BPL0"/>
<feature type="domain" description="Glycosyltransferase 2-like" evidence="15">
    <location>
        <begin position="24"/>
        <end position="161"/>
    </location>
</feature>
<keyword evidence="10" id="KW-0735">Signal-anchor</keyword>
<keyword evidence="8 14" id="KW-0812">Transmembrane</keyword>
<evidence type="ECO:0000313" key="17">
    <source>
        <dbReference type="EMBL" id="NYI97113.1"/>
    </source>
</evidence>
<evidence type="ECO:0000259" key="16">
    <source>
        <dbReference type="Pfam" id="PF04138"/>
    </source>
</evidence>
<dbReference type="GO" id="GO:0000271">
    <property type="term" value="P:polysaccharide biosynthetic process"/>
    <property type="evidence" value="ECO:0007669"/>
    <property type="project" value="InterPro"/>
</dbReference>
<comment type="pathway">
    <text evidence="3">Protein modification; protein glycosylation.</text>
</comment>
<dbReference type="EMBL" id="JACCFO010000001">
    <property type="protein sequence ID" value="NYI97113.1"/>
    <property type="molecule type" value="Genomic_DNA"/>
</dbReference>
<evidence type="ECO:0000256" key="5">
    <source>
        <dbReference type="ARBA" id="ARBA00012583"/>
    </source>
</evidence>
<dbReference type="InterPro" id="IPR029044">
    <property type="entry name" value="Nucleotide-diphossugar_trans"/>
</dbReference>
<dbReference type="EC" id="2.4.1.117" evidence="5"/>
<protein>
    <recommendedName>
        <fullName evidence="5">dolichyl-phosphate beta-glucosyltransferase</fullName>
        <ecNumber evidence="5">2.4.1.117</ecNumber>
    </recommendedName>
</protein>
<dbReference type="PANTHER" id="PTHR10859">
    <property type="entry name" value="GLYCOSYL TRANSFERASE"/>
    <property type="match status" value="1"/>
</dbReference>
<accession>A0A853BPL0</accession>
<dbReference type="PANTHER" id="PTHR10859:SF91">
    <property type="entry name" value="DOLICHYL-PHOSPHATE BETA-GLUCOSYLTRANSFERASE"/>
    <property type="match status" value="1"/>
</dbReference>
<evidence type="ECO:0000256" key="8">
    <source>
        <dbReference type="ARBA" id="ARBA00022692"/>
    </source>
</evidence>
<feature type="domain" description="GtrA/DPMS transmembrane" evidence="16">
    <location>
        <begin position="290"/>
        <end position="406"/>
    </location>
</feature>
<feature type="transmembrane region" description="Helical" evidence="14">
    <location>
        <begin position="283"/>
        <end position="305"/>
    </location>
</feature>
<feature type="transmembrane region" description="Helical" evidence="14">
    <location>
        <begin position="380"/>
        <end position="400"/>
    </location>
</feature>
<sequence>MTGVADAAVREGAGARPATAWVDIVVPVFNEERALPGCLEVLCAHLAERMPFHWCVTVVDNASTDRTLAVANELAQELDRVRMLHLDRKGRGLALRTAWGYSDADVVVYMDVDLSTGLDALLPLIAPLVNGHSDIAIGSRLAPGARTVRGSRRELISRAYNTVVRWTHGARFSDAQCGFKAARTDVVRPLLTHVQDDAWFFDTELLLLAEYNGLRVHEVPVDWIEDVDTRVDVVRTALDDLAGLARVARAKATGAARVAGLPRRPAPRPAHPRAVLAPPRGGLPWQLASFAVIGAVSTGATAVLYAVLRAWLPPLVANLAALVATTLWNTEANRRHTFSRPGGARGRAHVRGLAVFALYYALTSGALLALHALAPDPARWLEVGVLVVSSAAGTALRFVLLRSWVFRPGTGTPAKEED</sequence>
<keyword evidence="11 14" id="KW-1133">Transmembrane helix</keyword>
<evidence type="ECO:0000259" key="15">
    <source>
        <dbReference type="Pfam" id="PF00535"/>
    </source>
</evidence>
<evidence type="ECO:0000256" key="1">
    <source>
        <dbReference type="ARBA" id="ARBA00004141"/>
    </source>
</evidence>
<name>A0A853BPL0_9ACTN</name>